<evidence type="ECO:0000256" key="1">
    <source>
        <dbReference type="ARBA" id="ARBA00004389"/>
    </source>
</evidence>
<dbReference type="AlphaFoldDB" id="W9W3M6"/>
<keyword evidence="8 11" id="KW-1133">Transmembrane helix</keyword>
<evidence type="ECO:0000256" key="7">
    <source>
        <dbReference type="ARBA" id="ARBA00022824"/>
    </source>
</evidence>
<dbReference type="Proteomes" id="UP000019473">
    <property type="component" value="Unassembled WGS sequence"/>
</dbReference>
<dbReference type="GO" id="GO:0006488">
    <property type="term" value="P:dolichol-linked oligosaccharide biosynthetic process"/>
    <property type="evidence" value="ECO:0007669"/>
    <property type="project" value="InterPro"/>
</dbReference>
<evidence type="ECO:0000256" key="8">
    <source>
        <dbReference type="ARBA" id="ARBA00022989"/>
    </source>
</evidence>
<evidence type="ECO:0000313" key="13">
    <source>
        <dbReference type="Proteomes" id="UP000019473"/>
    </source>
</evidence>
<evidence type="ECO:0000256" key="10">
    <source>
        <dbReference type="ARBA" id="ARBA00032062"/>
    </source>
</evidence>
<dbReference type="HOGENOM" id="CLU_064541_0_0_1"/>
<dbReference type="GO" id="GO:0004577">
    <property type="term" value="F:N-acetylglucosaminyldiphosphodolichol N-acetylglucosaminyltransferase activity"/>
    <property type="evidence" value="ECO:0007669"/>
    <property type="project" value="TreeGrafter"/>
</dbReference>
<comment type="caution">
    <text evidence="12">The sequence shown here is derived from an EMBL/GenBank/DDBJ whole genome shotgun (WGS) entry which is preliminary data.</text>
</comment>
<dbReference type="Pfam" id="PF08660">
    <property type="entry name" value="Alg14"/>
    <property type="match status" value="1"/>
</dbReference>
<dbReference type="VEuPathDB" id="FungiDB:A1O7_06572"/>
<keyword evidence="6 11" id="KW-0812">Transmembrane</keyword>
<dbReference type="InterPro" id="IPR013969">
    <property type="entry name" value="Oligosacch_biosynth_Alg14"/>
</dbReference>
<dbReference type="OrthoDB" id="37659at2759"/>
<evidence type="ECO:0000256" key="4">
    <source>
        <dbReference type="ARBA" id="ARBA00011335"/>
    </source>
</evidence>
<dbReference type="GO" id="GO:0031965">
    <property type="term" value="C:nuclear membrane"/>
    <property type="evidence" value="ECO:0007669"/>
    <property type="project" value="UniProtKB-SubCell"/>
</dbReference>
<sequence>MDDPEAPLLSTVPPTWTTILTPITSLSPMSRLLLFVLVFTLILINFCFFRLATVLNRDPIYRRTRSSSDNPPHLLIVLGSGGHTAEMLNILGQYRRLQHDWPQRTYVVSSGDDFSASKAREFEIDMFSKSKEADPSGDANPALSAGPTGYDIVTVHRARRVHQNLLTTPFSSLRCLWDCVKVLRGTHPDFCAHFSRPSTPDLILTNGPGTGVIVILASIILLFFGIAGPSAALPRSKKVMKHDTGDGNASARSGQMRSIYIESWARVRTLSLSGRLLKPLVDRFLVQWPQLVEKETPGTGRVEYVGSLVT</sequence>
<gene>
    <name evidence="12" type="ORF">A1O7_06572</name>
</gene>
<reference evidence="12 13" key="1">
    <citation type="submission" date="2013-03" db="EMBL/GenBank/DDBJ databases">
        <title>The Genome Sequence of Cladophialophora yegresii CBS 114405.</title>
        <authorList>
            <consortium name="The Broad Institute Genomics Platform"/>
            <person name="Cuomo C."/>
            <person name="de Hoog S."/>
            <person name="Gorbushina A."/>
            <person name="Walker B."/>
            <person name="Young S.K."/>
            <person name="Zeng Q."/>
            <person name="Gargeya S."/>
            <person name="Fitzgerald M."/>
            <person name="Haas B."/>
            <person name="Abouelleil A."/>
            <person name="Allen A.W."/>
            <person name="Alvarado L."/>
            <person name="Arachchi H.M."/>
            <person name="Berlin A.M."/>
            <person name="Chapman S.B."/>
            <person name="Gainer-Dewar J."/>
            <person name="Goldberg J."/>
            <person name="Griggs A."/>
            <person name="Gujja S."/>
            <person name="Hansen M."/>
            <person name="Howarth C."/>
            <person name="Imamovic A."/>
            <person name="Ireland A."/>
            <person name="Larimer J."/>
            <person name="McCowan C."/>
            <person name="Murphy C."/>
            <person name="Pearson M."/>
            <person name="Poon T.W."/>
            <person name="Priest M."/>
            <person name="Roberts A."/>
            <person name="Saif S."/>
            <person name="Shea T."/>
            <person name="Sisk P."/>
            <person name="Sykes S."/>
            <person name="Wortman J."/>
            <person name="Nusbaum C."/>
            <person name="Birren B."/>
        </authorList>
    </citation>
    <scope>NUCLEOTIDE SEQUENCE [LARGE SCALE GENOMIC DNA]</scope>
    <source>
        <strain evidence="12 13">CBS 114405</strain>
    </source>
</reference>
<feature type="transmembrane region" description="Helical" evidence="11">
    <location>
        <begin position="32"/>
        <end position="52"/>
    </location>
</feature>
<keyword evidence="7" id="KW-0256">Endoplasmic reticulum</keyword>
<feature type="transmembrane region" description="Helical" evidence="11">
    <location>
        <begin position="212"/>
        <end position="233"/>
    </location>
</feature>
<dbReference type="PANTHER" id="PTHR12154">
    <property type="entry name" value="GLYCOSYL TRANSFERASE-RELATED"/>
    <property type="match status" value="1"/>
</dbReference>
<accession>W9W3M6</accession>
<dbReference type="PANTHER" id="PTHR12154:SF4">
    <property type="entry name" value="UDP-N-ACETYLGLUCOSAMINE TRANSFERASE SUBUNIT ALG14 HOMOLOG"/>
    <property type="match status" value="1"/>
</dbReference>
<dbReference type="RefSeq" id="XP_007758764.1">
    <property type="nucleotide sequence ID" value="XM_007760574.1"/>
</dbReference>
<keyword evidence="9 11" id="KW-0472">Membrane</keyword>
<keyword evidence="13" id="KW-1185">Reference proteome</keyword>
<dbReference type="Gene3D" id="3.40.50.2000">
    <property type="entry name" value="Glycogen Phosphorylase B"/>
    <property type="match status" value="1"/>
</dbReference>
<comment type="subunit">
    <text evidence="4">Heterodimer with ALG13 to form a functional enzyme.</text>
</comment>
<proteinExistence type="inferred from homology"/>
<evidence type="ECO:0000256" key="11">
    <source>
        <dbReference type="SAM" id="Phobius"/>
    </source>
</evidence>
<dbReference type="GO" id="GO:0043541">
    <property type="term" value="C:UDP-N-acetylglucosamine transferase complex"/>
    <property type="evidence" value="ECO:0007669"/>
    <property type="project" value="TreeGrafter"/>
</dbReference>
<evidence type="ECO:0000256" key="9">
    <source>
        <dbReference type="ARBA" id="ARBA00023136"/>
    </source>
</evidence>
<comment type="subcellular location">
    <subcellularLocation>
        <location evidence="1">Endoplasmic reticulum membrane</location>
        <topology evidence="1">Single-pass membrane protein</topology>
    </subcellularLocation>
    <subcellularLocation>
        <location evidence="2">Nucleus membrane</location>
        <topology evidence="2">Single-pass membrane protein</topology>
    </subcellularLocation>
</comment>
<dbReference type="GeneID" id="19181149"/>
<organism evidence="12 13">
    <name type="scientific">Cladophialophora yegresii CBS 114405</name>
    <dbReference type="NCBI Taxonomy" id="1182544"/>
    <lineage>
        <taxon>Eukaryota</taxon>
        <taxon>Fungi</taxon>
        <taxon>Dikarya</taxon>
        <taxon>Ascomycota</taxon>
        <taxon>Pezizomycotina</taxon>
        <taxon>Eurotiomycetes</taxon>
        <taxon>Chaetothyriomycetidae</taxon>
        <taxon>Chaetothyriales</taxon>
        <taxon>Herpotrichiellaceae</taxon>
        <taxon>Cladophialophora</taxon>
    </lineage>
</organism>
<dbReference type="eggNOG" id="KOG3339">
    <property type="taxonomic scope" value="Eukaryota"/>
</dbReference>
<dbReference type="STRING" id="1182544.W9W3M6"/>
<evidence type="ECO:0000256" key="5">
    <source>
        <dbReference type="ARBA" id="ARBA00017467"/>
    </source>
</evidence>
<evidence type="ECO:0000256" key="3">
    <source>
        <dbReference type="ARBA" id="ARBA00009731"/>
    </source>
</evidence>
<dbReference type="EMBL" id="AMGW01000004">
    <property type="protein sequence ID" value="EXJ59141.1"/>
    <property type="molecule type" value="Genomic_DNA"/>
</dbReference>
<evidence type="ECO:0000256" key="2">
    <source>
        <dbReference type="ARBA" id="ARBA00004590"/>
    </source>
</evidence>
<evidence type="ECO:0000313" key="12">
    <source>
        <dbReference type="EMBL" id="EXJ59141.1"/>
    </source>
</evidence>
<protein>
    <recommendedName>
        <fullName evidence="5">UDP-N-acetylglucosamine transferase subunit ALG14</fullName>
    </recommendedName>
    <alternativeName>
        <fullName evidence="10">Asparagine-linked glycosylation protein 14</fullName>
    </alternativeName>
</protein>
<evidence type="ECO:0000256" key="6">
    <source>
        <dbReference type="ARBA" id="ARBA00022692"/>
    </source>
</evidence>
<name>W9W3M6_9EURO</name>
<comment type="similarity">
    <text evidence="3">Belongs to the ALG14 family.</text>
</comment>